<dbReference type="AlphaFoldDB" id="A0A518HT00"/>
<protein>
    <submittedName>
        <fullName evidence="2">Uncharacterized protein</fullName>
    </submittedName>
</protein>
<dbReference type="EMBL" id="CP037423">
    <property type="protein sequence ID" value="QDV43979.1"/>
    <property type="molecule type" value="Genomic_DNA"/>
</dbReference>
<evidence type="ECO:0000313" key="3">
    <source>
        <dbReference type="Proteomes" id="UP000319004"/>
    </source>
</evidence>
<keyword evidence="1" id="KW-1133">Transmembrane helix</keyword>
<reference evidence="2 3" key="1">
    <citation type="submission" date="2019-03" db="EMBL/GenBank/DDBJ databases">
        <title>Deep-cultivation of Planctomycetes and their phenomic and genomic characterization uncovers novel biology.</title>
        <authorList>
            <person name="Wiegand S."/>
            <person name="Jogler M."/>
            <person name="Boedeker C."/>
            <person name="Pinto D."/>
            <person name="Vollmers J."/>
            <person name="Rivas-Marin E."/>
            <person name="Kohn T."/>
            <person name="Peeters S.H."/>
            <person name="Heuer A."/>
            <person name="Rast P."/>
            <person name="Oberbeckmann S."/>
            <person name="Bunk B."/>
            <person name="Jeske O."/>
            <person name="Meyerdierks A."/>
            <person name="Storesund J.E."/>
            <person name="Kallscheuer N."/>
            <person name="Luecker S."/>
            <person name="Lage O.M."/>
            <person name="Pohl T."/>
            <person name="Merkel B.J."/>
            <person name="Hornburger P."/>
            <person name="Mueller R.-W."/>
            <person name="Bruemmer F."/>
            <person name="Labrenz M."/>
            <person name="Spormann A.M."/>
            <person name="Op den Camp H."/>
            <person name="Overmann J."/>
            <person name="Amann R."/>
            <person name="Jetten M.S.M."/>
            <person name="Mascher T."/>
            <person name="Medema M.H."/>
            <person name="Devos D.P."/>
            <person name="Kaster A.-K."/>
            <person name="Ovreas L."/>
            <person name="Rohde M."/>
            <person name="Galperin M.Y."/>
            <person name="Jogler C."/>
        </authorList>
    </citation>
    <scope>NUCLEOTIDE SEQUENCE [LARGE SCALE GENOMIC DNA]</scope>
    <source>
        <strain evidence="2 3">Enr13</strain>
    </source>
</reference>
<keyword evidence="3" id="KW-1185">Reference proteome</keyword>
<organism evidence="2 3">
    <name type="scientific">Stieleria neptunia</name>
    <dbReference type="NCBI Taxonomy" id="2527979"/>
    <lineage>
        <taxon>Bacteria</taxon>
        <taxon>Pseudomonadati</taxon>
        <taxon>Planctomycetota</taxon>
        <taxon>Planctomycetia</taxon>
        <taxon>Pirellulales</taxon>
        <taxon>Pirellulaceae</taxon>
        <taxon>Stieleria</taxon>
    </lineage>
</organism>
<name>A0A518HT00_9BACT</name>
<dbReference type="KEGG" id="snep:Enr13x_38400"/>
<gene>
    <name evidence="2" type="ORF">Enr13x_38400</name>
</gene>
<accession>A0A518HT00</accession>
<evidence type="ECO:0000256" key="1">
    <source>
        <dbReference type="SAM" id="Phobius"/>
    </source>
</evidence>
<feature type="transmembrane region" description="Helical" evidence="1">
    <location>
        <begin position="16"/>
        <end position="37"/>
    </location>
</feature>
<evidence type="ECO:0000313" key="2">
    <source>
        <dbReference type="EMBL" id="QDV43979.1"/>
    </source>
</evidence>
<sequence length="56" mass="5964">MDFNDYGIGFYIQNSAVAGAGLVILVHALIATLIIAVEDRRSAKPPAWGDTASEIM</sequence>
<proteinExistence type="predicted"/>
<keyword evidence="1" id="KW-0472">Membrane</keyword>
<keyword evidence="1" id="KW-0812">Transmembrane</keyword>
<dbReference type="Proteomes" id="UP000319004">
    <property type="component" value="Chromosome"/>
</dbReference>